<protein>
    <recommendedName>
        <fullName evidence="5 7">Adenylate kinase</fullName>
        <shortName evidence="5">AK</shortName>
        <ecNumber evidence="5 7">2.7.4.3</ecNumber>
    </recommendedName>
    <alternativeName>
        <fullName evidence="5">ATP-AMP transphosphorylase</fullName>
    </alternativeName>
    <alternativeName>
        <fullName evidence="5">ATP:AMP phosphotransferase</fullName>
    </alternativeName>
    <alternativeName>
        <fullName evidence="5">Adenylate monophosphate kinase</fullName>
    </alternativeName>
</protein>
<accession>A0A554JAM4</accession>
<evidence type="ECO:0000256" key="7">
    <source>
        <dbReference type="RuleBase" id="RU003331"/>
    </source>
</evidence>
<dbReference type="HAMAP" id="MF_00235">
    <property type="entry name" value="Adenylate_kinase_Adk"/>
    <property type="match status" value="1"/>
</dbReference>
<organism evidence="8 9">
    <name type="scientific">Candidatus Berkelbacteria bacterium Gr01-1014_85</name>
    <dbReference type="NCBI Taxonomy" id="2017150"/>
    <lineage>
        <taxon>Bacteria</taxon>
        <taxon>Candidatus Berkelbacteria</taxon>
    </lineage>
</organism>
<dbReference type="EMBL" id="VMFD01000046">
    <property type="protein sequence ID" value="TSC65376.1"/>
    <property type="molecule type" value="Genomic_DNA"/>
</dbReference>
<dbReference type="InterPro" id="IPR027417">
    <property type="entry name" value="P-loop_NTPase"/>
</dbReference>
<dbReference type="GO" id="GO:0044209">
    <property type="term" value="P:AMP salvage"/>
    <property type="evidence" value="ECO:0007669"/>
    <property type="project" value="UniProtKB-UniRule"/>
</dbReference>
<feature type="binding site" evidence="5">
    <location>
        <position position="137"/>
    </location>
    <ligand>
        <name>Zn(2+)</name>
        <dbReference type="ChEBI" id="CHEBI:29105"/>
        <note>structural</note>
    </ligand>
</feature>
<comment type="caution">
    <text evidence="5">Lacks conserved residue(s) required for the propagation of feature annotation.</text>
</comment>
<feature type="binding site" evidence="5">
    <location>
        <position position="96"/>
    </location>
    <ligand>
        <name>AMP</name>
        <dbReference type="ChEBI" id="CHEBI:456215"/>
    </ligand>
</feature>
<dbReference type="Gene3D" id="3.40.50.300">
    <property type="entry name" value="P-loop containing nucleotide triphosphate hydrolases"/>
    <property type="match status" value="1"/>
</dbReference>
<dbReference type="PANTHER" id="PTHR23359">
    <property type="entry name" value="NUCLEOTIDE KINASE"/>
    <property type="match status" value="1"/>
</dbReference>
<dbReference type="Proteomes" id="UP000316253">
    <property type="component" value="Unassembled WGS sequence"/>
</dbReference>
<gene>
    <name evidence="5" type="primary">adk</name>
    <name evidence="8" type="ORF">CEO22_499</name>
</gene>
<evidence type="ECO:0000256" key="4">
    <source>
        <dbReference type="ARBA" id="ARBA00022777"/>
    </source>
</evidence>
<dbReference type="CDD" id="cd01428">
    <property type="entry name" value="ADK"/>
    <property type="match status" value="1"/>
</dbReference>
<name>A0A554JAM4_9BACT</name>
<keyword evidence="5" id="KW-0963">Cytoplasm</keyword>
<dbReference type="GO" id="GO:0008270">
    <property type="term" value="F:zinc ion binding"/>
    <property type="evidence" value="ECO:0007669"/>
    <property type="project" value="UniProtKB-UniRule"/>
</dbReference>
<dbReference type="AlphaFoldDB" id="A0A554JAM4"/>
<keyword evidence="5" id="KW-0862">Zinc</keyword>
<dbReference type="GO" id="GO:0005524">
    <property type="term" value="F:ATP binding"/>
    <property type="evidence" value="ECO:0007669"/>
    <property type="project" value="UniProtKB-UniRule"/>
</dbReference>
<proteinExistence type="inferred from homology"/>
<sequence>MNRLAFNIMGAQGSGKGTQARALLSKFKFNYFEIGAELRKIVAQGQHPQHSEIASLMQAGQRVPDSVVVGLLEQALTTLDPEQDWLFDSIMRSHQQLMSQITVFEQAGIELPTIIYLKLDRETALARIQSRLTCLNCGYSTINLVASQANDKSLCPVCQTELSTRHDDELSVASTRLDLFFKDTLPLIEEFRAAGKIIEIDAKPDIKSVTESLLQAIESHYQAAGLALPMRDQS</sequence>
<feature type="binding site" evidence="5">
    <location>
        <position position="39"/>
    </location>
    <ligand>
        <name>AMP</name>
        <dbReference type="ChEBI" id="CHEBI:456215"/>
    </ligand>
</feature>
<dbReference type="Pfam" id="PF00406">
    <property type="entry name" value="ADK"/>
    <property type="match status" value="1"/>
</dbReference>
<comment type="pathway">
    <text evidence="5">Purine metabolism; AMP biosynthesis via salvage pathway; AMP from ADP: step 1/1.</text>
</comment>
<evidence type="ECO:0000256" key="1">
    <source>
        <dbReference type="ARBA" id="ARBA00022679"/>
    </source>
</evidence>
<evidence type="ECO:0000313" key="9">
    <source>
        <dbReference type="Proteomes" id="UP000316253"/>
    </source>
</evidence>
<comment type="similarity">
    <text evidence="5 6">Belongs to the adenylate kinase family.</text>
</comment>
<keyword evidence="1 5" id="KW-0808">Transferase</keyword>
<feature type="binding site" evidence="5">
    <location>
        <position position="176"/>
    </location>
    <ligand>
        <name>AMP</name>
        <dbReference type="ChEBI" id="CHEBI:456215"/>
    </ligand>
</feature>
<keyword evidence="5 7" id="KW-0067">ATP-binding</keyword>
<comment type="caution">
    <text evidence="8">The sequence shown here is derived from an EMBL/GenBank/DDBJ whole genome shotgun (WGS) entry which is preliminary data.</text>
</comment>
<feature type="binding site" evidence="5">
    <location>
        <position position="134"/>
    </location>
    <ligand>
        <name>Zn(2+)</name>
        <dbReference type="ChEBI" id="CHEBI:29105"/>
        <note>structural</note>
    </ligand>
</feature>
<comment type="domain">
    <text evidence="5">Consists of three domains, a large central CORE domain and two small peripheral domains, NMPbind and LID, which undergo movements during catalysis. The LID domain closes over the site of phosphoryl transfer upon ATP binding. Assembling and dissambling the active center during each catalytic cycle provides an effective means to prevent ATP hydrolysis. Some bacteria have evolved a zinc-coordinating structure that stabilizes the LID domain.</text>
</comment>
<dbReference type="PRINTS" id="PR00094">
    <property type="entry name" value="ADENYLTKNASE"/>
</dbReference>
<comment type="subcellular location">
    <subcellularLocation>
        <location evidence="5 7">Cytoplasm</location>
    </subcellularLocation>
</comment>
<feature type="binding site" evidence="5">
    <location>
        <position position="165"/>
    </location>
    <ligand>
        <name>AMP</name>
        <dbReference type="ChEBI" id="CHEBI:456215"/>
    </ligand>
</feature>
<evidence type="ECO:0000256" key="3">
    <source>
        <dbReference type="ARBA" id="ARBA00022741"/>
    </source>
</evidence>
<feature type="binding site" evidence="5">
    <location>
        <position position="204"/>
    </location>
    <ligand>
        <name>ATP</name>
        <dbReference type="ChEBI" id="CHEBI:30616"/>
    </ligand>
</feature>
<reference evidence="8 9" key="1">
    <citation type="submission" date="2017-08" db="EMBL/GenBank/DDBJ databases">
        <title>Mechanisms for carbon and nitrogen cycling indicate functional differentiation within the Candidate Phyla Radiation.</title>
        <authorList>
            <person name="Danczak R.E."/>
            <person name="Johnston M.D."/>
            <person name="Kenah C."/>
            <person name="Slattery M."/>
            <person name="Wrighton K.C."/>
            <person name="Wilkins M.J."/>
        </authorList>
    </citation>
    <scope>NUCLEOTIDE SEQUENCE [LARGE SCALE GENOMIC DNA]</scope>
    <source>
        <strain evidence="8">Gr01-1014_85</strain>
    </source>
</reference>
<feature type="binding site" evidence="5">
    <location>
        <position position="158"/>
    </location>
    <ligand>
        <name>Zn(2+)</name>
        <dbReference type="ChEBI" id="CHEBI:29105"/>
        <note>structural</note>
    </ligand>
</feature>
<dbReference type="EC" id="2.7.4.3" evidence="5 7"/>
<dbReference type="GO" id="GO:0004017">
    <property type="term" value="F:AMP kinase activity"/>
    <property type="evidence" value="ECO:0007669"/>
    <property type="project" value="UniProtKB-UniRule"/>
</dbReference>
<feature type="binding site" evidence="5">
    <location>
        <position position="131"/>
    </location>
    <ligand>
        <name>ATP</name>
        <dbReference type="ChEBI" id="CHEBI:30616"/>
    </ligand>
</feature>
<dbReference type="UniPathway" id="UPA00588">
    <property type="reaction ID" value="UER00649"/>
</dbReference>
<keyword evidence="3 5" id="KW-0547">Nucleotide-binding</keyword>
<comment type="function">
    <text evidence="5">Catalyzes the reversible transfer of the terminal phosphate group between ATP and AMP. Plays an important role in cellular energy homeostasis and in adenine nucleotide metabolism.</text>
</comment>
<evidence type="ECO:0000256" key="5">
    <source>
        <dbReference type="HAMAP-Rule" id="MF_00235"/>
    </source>
</evidence>
<dbReference type="InterPro" id="IPR000850">
    <property type="entry name" value="Adenylat/UMP-CMP_kin"/>
</dbReference>
<dbReference type="SUPFAM" id="SSF52540">
    <property type="entry name" value="P-loop containing nucleoside triphosphate hydrolases"/>
    <property type="match status" value="1"/>
</dbReference>
<feature type="binding site" evidence="5">
    <location>
        <position position="155"/>
    </location>
    <ligand>
        <name>Zn(2+)</name>
        <dbReference type="ChEBI" id="CHEBI:29105"/>
        <note>structural</note>
    </ligand>
</feature>
<feature type="binding site" evidence="5">
    <location>
        <begin position="13"/>
        <end position="18"/>
    </location>
    <ligand>
        <name>ATP</name>
        <dbReference type="ChEBI" id="CHEBI:30616"/>
    </ligand>
</feature>
<evidence type="ECO:0000256" key="2">
    <source>
        <dbReference type="ARBA" id="ARBA00022727"/>
    </source>
</evidence>
<comment type="subunit">
    <text evidence="5 7">Monomer.</text>
</comment>
<dbReference type="GO" id="GO:0005737">
    <property type="term" value="C:cytoplasm"/>
    <property type="evidence" value="ECO:0007669"/>
    <property type="project" value="UniProtKB-SubCell"/>
</dbReference>
<evidence type="ECO:0000313" key="8">
    <source>
        <dbReference type="EMBL" id="TSC65376.1"/>
    </source>
</evidence>
<keyword evidence="4 5" id="KW-0418">Kinase</keyword>
<comment type="catalytic activity">
    <reaction evidence="5 7">
        <text>AMP + ATP = 2 ADP</text>
        <dbReference type="Rhea" id="RHEA:12973"/>
        <dbReference type="ChEBI" id="CHEBI:30616"/>
        <dbReference type="ChEBI" id="CHEBI:456215"/>
        <dbReference type="ChEBI" id="CHEBI:456216"/>
        <dbReference type="EC" id="2.7.4.3"/>
    </reaction>
</comment>
<evidence type="ECO:0000256" key="6">
    <source>
        <dbReference type="RuleBase" id="RU003330"/>
    </source>
</evidence>
<keyword evidence="5" id="KW-0479">Metal-binding</keyword>
<keyword evidence="2 5" id="KW-0545">Nucleotide biosynthesis</keyword>